<protein>
    <submittedName>
        <fullName evidence="2">Uncharacterized protein</fullName>
    </submittedName>
</protein>
<keyword evidence="3" id="KW-1185">Reference proteome</keyword>
<proteinExistence type="predicted"/>
<evidence type="ECO:0000313" key="2">
    <source>
        <dbReference type="EMBL" id="GBN96383.1"/>
    </source>
</evidence>
<organism evidence="2 3">
    <name type="scientific">Araneus ventricosus</name>
    <name type="common">Orbweaver spider</name>
    <name type="synonym">Epeira ventricosa</name>
    <dbReference type="NCBI Taxonomy" id="182803"/>
    <lineage>
        <taxon>Eukaryota</taxon>
        <taxon>Metazoa</taxon>
        <taxon>Ecdysozoa</taxon>
        <taxon>Arthropoda</taxon>
        <taxon>Chelicerata</taxon>
        <taxon>Arachnida</taxon>
        <taxon>Araneae</taxon>
        <taxon>Araneomorphae</taxon>
        <taxon>Entelegynae</taxon>
        <taxon>Araneoidea</taxon>
        <taxon>Araneidae</taxon>
        <taxon>Araneus</taxon>
    </lineage>
</organism>
<comment type="caution">
    <text evidence="2">The sequence shown here is derived from an EMBL/GenBank/DDBJ whole genome shotgun (WGS) entry which is preliminary data.</text>
</comment>
<sequence length="165" mass="18937">SHIGNPSALRSIPFVERLVFFHPFKSKNQARHLLEAPKCDATALLPPTPSKQDSSNLHYEFHFFLFCFETPRYTDPHSSSLSMADFRFYLQHDLTSKRGPNLGRPFDLTFTLVRGSKLESAYEVLDFEFVGIPDSTSRCANFHLFSKLTIAFCFQCSKNSSLDWM</sequence>
<feature type="non-terminal residue" evidence="2">
    <location>
        <position position="1"/>
    </location>
</feature>
<name>A0A4Y2T9A1_ARAVE</name>
<gene>
    <name evidence="2" type="ORF">AVEN_145517_1</name>
    <name evidence="1" type="ORF">AVEN_37696_1</name>
</gene>
<dbReference type="EMBL" id="BGPR01026547">
    <property type="protein sequence ID" value="GBN96357.1"/>
    <property type="molecule type" value="Genomic_DNA"/>
</dbReference>
<accession>A0A4Y2T9A1</accession>
<evidence type="ECO:0000313" key="1">
    <source>
        <dbReference type="EMBL" id="GBN96357.1"/>
    </source>
</evidence>
<dbReference type="AlphaFoldDB" id="A0A4Y2T9A1"/>
<evidence type="ECO:0000313" key="3">
    <source>
        <dbReference type="Proteomes" id="UP000499080"/>
    </source>
</evidence>
<reference evidence="2 3" key="1">
    <citation type="journal article" date="2019" name="Sci. Rep.">
        <title>Orb-weaving spider Araneus ventricosus genome elucidates the spidroin gene catalogue.</title>
        <authorList>
            <person name="Kono N."/>
            <person name="Nakamura H."/>
            <person name="Ohtoshi R."/>
            <person name="Moran D.A.P."/>
            <person name="Shinohara A."/>
            <person name="Yoshida Y."/>
            <person name="Fujiwara M."/>
            <person name="Mori M."/>
            <person name="Tomita M."/>
            <person name="Arakawa K."/>
        </authorList>
    </citation>
    <scope>NUCLEOTIDE SEQUENCE [LARGE SCALE GENOMIC DNA]</scope>
</reference>
<dbReference type="Proteomes" id="UP000499080">
    <property type="component" value="Unassembled WGS sequence"/>
</dbReference>
<dbReference type="EMBL" id="BGPR01026557">
    <property type="protein sequence ID" value="GBN96383.1"/>
    <property type="molecule type" value="Genomic_DNA"/>
</dbReference>